<dbReference type="PROSITE" id="PS50075">
    <property type="entry name" value="CARRIER"/>
    <property type="match status" value="1"/>
</dbReference>
<evidence type="ECO:0000259" key="14">
    <source>
        <dbReference type="PROSITE" id="PS50075"/>
    </source>
</evidence>
<keyword evidence="6" id="KW-0150">Chloroplast</keyword>
<dbReference type="AlphaFoldDB" id="A0A6P5H304"/>
<comment type="similarity">
    <text evidence="3">Belongs to the acyl carrier protein (ACP) family.</text>
</comment>
<protein>
    <recommendedName>
        <fullName evidence="13">Acyl carrier protein</fullName>
    </recommendedName>
</protein>
<dbReference type="SUPFAM" id="SSF47336">
    <property type="entry name" value="ACP-like"/>
    <property type="match status" value="1"/>
</dbReference>
<dbReference type="InterPro" id="IPR006162">
    <property type="entry name" value="Ppantetheine_attach_site"/>
</dbReference>
<evidence type="ECO:0000256" key="8">
    <source>
        <dbReference type="ARBA" id="ARBA00022640"/>
    </source>
</evidence>
<reference evidence="15" key="1">
    <citation type="journal article" date="2015" name="Nat. Genet.">
        <title>The pineapple genome and the evolution of CAM photosynthesis.</title>
        <authorList>
            <person name="Ming R."/>
            <person name="VanBuren R."/>
            <person name="Wai C.M."/>
            <person name="Tang H."/>
            <person name="Schatz M.C."/>
            <person name="Bowers J.E."/>
            <person name="Lyons E."/>
            <person name="Wang M.L."/>
            <person name="Chen J."/>
            <person name="Biggers E."/>
            <person name="Zhang J."/>
            <person name="Huang L."/>
            <person name="Zhang L."/>
            <person name="Miao W."/>
            <person name="Zhang J."/>
            <person name="Ye Z."/>
            <person name="Miao C."/>
            <person name="Lin Z."/>
            <person name="Wang H."/>
            <person name="Zhou H."/>
            <person name="Yim W.C."/>
            <person name="Priest H.D."/>
            <person name="Zheng C."/>
            <person name="Woodhouse M."/>
            <person name="Edger P.P."/>
            <person name="Guyot R."/>
            <person name="Guo H.B."/>
            <person name="Guo H."/>
            <person name="Zheng G."/>
            <person name="Singh R."/>
            <person name="Sharma A."/>
            <person name="Min X."/>
            <person name="Zheng Y."/>
            <person name="Lee H."/>
            <person name="Gurtowski J."/>
            <person name="Sedlazeck F.J."/>
            <person name="Harkess A."/>
            <person name="McKain M.R."/>
            <person name="Liao Z."/>
            <person name="Fang J."/>
            <person name="Liu J."/>
            <person name="Zhang X."/>
            <person name="Zhang Q."/>
            <person name="Hu W."/>
            <person name="Qin Y."/>
            <person name="Wang K."/>
            <person name="Chen L.Y."/>
            <person name="Shirley N."/>
            <person name="Lin Y.R."/>
            <person name="Liu L.Y."/>
            <person name="Hernandez A.G."/>
            <person name="Wright C.L."/>
            <person name="Bulone V."/>
            <person name="Tuskan G.A."/>
            <person name="Heath K."/>
            <person name="Zee F."/>
            <person name="Moore P.H."/>
            <person name="Sunkar R."/>
            <person name="Leebens-Mack J.H."/>
            <person name="Mockler T."/>
            <person name="Bennetzen J.L."/>
            <person name="Freeling M."/>
            <person name="Sankoff D."/>
            <person name="Paterson A.H."/>
            <person name="Zhu X."/>
            <person name="Yang X."/>
            <person name="Smith J.A."/>
            <person name="Cushman J.C."/>
            <person name="Paull R.E."/>
            <person name="Yu Q."/>
        </authorList>
    </citation>
    <scope>NUCLEOTIDE SEQUENCE [LARGE SCALE GENOMIC DNA]</scope>
    <source>
        <strain evidence="15">cv. F153</strain>
    </source>
</reference>
<dbReference type="Pfam" id="PF00550">
    <property type="entry name" value="PP-binding"/>
    <property type="match status" value="1"/>
</dbReference>
<dbReference type="GO" id="GO:0009507">
    <property type="term" value="C:chloroplast"/>
    <property type="evidence" value="ECO:0007669"/>
    <property type="project" value="UniProtKB-SubCell"/>
</dbReference>
<evidence type="ECO:0000256" key="7">
    <source>
        <dbReference type="ARBA" id="ARBA00022553"/>
    </source>
</evidence>
<evidence type="ECO:0000256" key="12">
    <source>
        <dbReference type="ARBA" id="ARBA00023160"/>
    </source>
</evidence>
<evidence type="ECO:0000256" key="5">
    <source>
        <dbReference type="ARBA" id="ARBA00022516"/>
    </source>
</evidence>
<dbReference type="InterPro" id="IPR036736">
    <property type="entry name" value="ACP-like_sf"/>
</dbReference>
<dbReference type="HAMAP" id="MF_01217">
    <property type="entry name" value="Acyl_carrier"/>
    <property type="match status" value="1"/>
</dbReference>
<dbReference type="InterPro" id="IPR044813">
    <property type="entry name" value="ACP_chloroplastic"/>
</dbReference>
<evidence type="ECO:0000256" key="3">
    <source>
        <dbReference type="ARBA" id="ARBA00010930"/>
    </source>
</evidence>
<dbReference type="RefSeq" id="XP_020114462.1">
    <property type="nucleotide sequence ID" value="XM_020258873.1"/>
</dbReference>
<accession>A0A6P5H304</accession>
<dbReference type="PANTHER" id="PTHR46153:SF20">
    <property type="entry name" value="ACYL CARRIER PROTEIN 2, CHLOROPLASTIC-RELATED"/>
    <property type="match status" value="1"/>
</dbReference>
<proteinExistence type="inferred from homology"/>
<gene>
    <name evidence="16" type="primary">LOC109728455</name>
</gene>
<keyword evidence="7" id="KW-0597">Phosphoprotein</keyword>
<keyword evidence="15" id="KW-1185">Reference proteome</keyword>
<dbReference type="PROSITE" id="PS00012">
    <property type="entry name" value="PHOSPHOPANTETHEINE"/>
    <property type="match status" value="1"/>
</dbReference>
<comment type="function">
    <text evidence="1 13">Carrier of the growing fatty acid chain in fatty acid biosynthesis.</text>
</comment>
<dbReference type="OrthoDB" id="448946at2759"/>
<keyword evidence="5 13" id="KW-0444">Lipid biosynthesis</keyword>
<dbReference type="NCBIfam" id="TIGR00517">
    <property type="entry name" value="acyl_carrier"/>
    <property type="match status" value="1"/>
</dbReference>
<feature type="domain" description="Carrier" evidence="14">
    <location>
        <begin position="63"/>
        <end position="138"/>
    </location>
</feature>
<organism evidence="15 16">
    <name type="scientific">Ananas comosus</name>
    <name type="common">Pineapple</name>
    <name type="synonym">Ananas ananas</name>
    <dbReference type="NCBI Taxonomy" id="4615"/>
    <lineage>
        <taxon>Eukaryota</taxon>
        <taxon>Viridiplantae</taxon>
        <taxon>Streptophyta</taxon>
        <taxon>Embryophyta</taxon>
        <taxon>Tracheophyta</taxon>
        <taxon>Spermatophyta</taxon>
        <taxon>Magnoliopsida</taxon>
        <taxon>Liliopsida</taxon>
        <taxon>Poales</taxon>
        <taxon>Bromeliaceae</taxon>
        <taxon>Bromelioideae</taxon>
        <taxon>Ananas</taxon>
    </lineage>
</organism>
<evidence type="ECO:0000313" key="16">
    <source>
        <dbReference type="RefSeq" id="XP_020114462.1"/>
    </source>
</evidence>
<evidence type="ECO:0000256" key="4">
    <source>
        <dbReference type="ARBA" id="ARBA00022450"/>
    </source>
</evidence>
<comment type="subcellular location">
    <subcellularLocation>
        <location evidence="2">Plastid</location>
        <location evidence="2">Chloroplast</location>
    </subcellularLocation>
</comment>
<dbReference type="GeneID" id="109728455"/>
<keyword evidence="8" id="KW-0934">Plastid</keyword>
<evidence type="ECO:0000256" key="6">
    <source>
        <dbReference type="ARBA" id="ARBA00022528"/>
    </source>
</evidence>
<dbReference type="PANTHER" id="PTHR46153">
    <property type="entry name" value="ACYL CARRIER PROTEIN"/>
    <property type="match status" value="1"/>
</dbReference>
<dbReference type="Proteomes" id="UP000515123">
    <property type="component" value="Linkage group 23"/>
</dbReference>
<name>A0A6P5H304_ANACO</name>
<evidence type="ECO:0000256" key="13">
    <source>
        <dbReference type="RuleBase" id="RU000722"/>
    </source>
</evidence>
<keyword evidence="4 13" id="KW-0596">Phosphopantetheine</keyword>
<evidence type="ECO:0000256" key="1">
    <source>
        <dbReference type="ARBA" id="ARBA00003180"/>
    </source>
</evidence>
<dbReference type="InterPro" id="IPR009081">
    <property type="entry name" value="PP-bd_ACP"/>
</dbReference>
<dbReference type="GO" id="GO:0000036">
    <property type="term" value="F:acyl carrier activity"/>
    <property type="evidence" value="ECO:0007669"/>
    <property type="project" value="InterPro"/>
</dbReference>
<evidence type="ECO:0000256" key="9">
    <source>
        <dbReference type="ARBA" id="ARBA00022832"/>
    </source>
</evidence>
<keyword evidence="12 13" id="KW-0275">Fatty acid biosynthesis</keyword>
<evidence type="ECO:0000256" key="11">
    <source>
        <dbReference type="ARBA" id="ARBA00023098"/>
    </source>
</evidence>
<sequence>MASTIGSAISSISATPRRSSVATAVNGISSLKSVSFSSRRKSLPSIRLQPAPLRFRISCAAKQETVDKVCEIVKNQLALADNIIVAGSSKFSELGADSLDTVEIVMRLEETFEINVDEASAQNIATVQDVADLIEKLAAEKSA</sequence>
<keyword evidence="10" id="KW-0809">Transit peptide</keyword>
<evidence type="ECO:0000256" key="10">
    <source>
        <dbReference type="ARBA" id="ARBA00022946"/>
    </source>
</evidence>
<dbReference type="InterPro" id="IPR003231">
    <property type="entry name" value="ACP"/>
</dbReference>
<keyword evidence="9" id="KW-0276">Fatty acid metabolism</keyword>
<evidence type="ECO:0000256" key="2">
    <source>
        <dbReference type="ARBA" id="ARBA00004229"/>
    </source>
</evidence>
<keyword evidence="11" id="KW-0443">Lipid metabolism</keyword>
<reference evidence="16" key="2">
    <citation type="submission" date="2025-08" db="UniProtKB">
        <authorList>
            <consortium name="RefSeq"/>
        </authorList>
    </citation>
    <scope>IDENTIFICATION</scope>
    <source>
        <tissue evidence="16">Leaf</tissue>
    </source>
</reference>
<dbReference type="Gene3D" id="1.10.1200.10">
    <property type="entry name" value="ACP-like"/>
    <property type="match status" value="1"/>
</dbReference>
<evidence type="ECO:0000313" key="15">
    <source>
        <dbReference type="Proteomes" id="UP000515123"/>
    </source>
</evidence>